<sequence>MGLPVQKYLLSSPKQARSSVLQLLTHIHIPLPRKPISQIRCRMKKEFKPNRLCLTLLRPLPMPFRKHQFETFLPSPEEAVIKSRARIQSIACHSTSPQNVAVAKAKKDLKLSAKQSQPSCSN</sequence>
<evidence type="ECO:0000313" key="1">
    <source>
        <dbReference type="EMBL" id="KAJ8872822.1"/>
    </source>
</evidence>
<dbReference type="EMBL" id="JARBHB010000011">
    <property type="protein sequence ID" value="KAJ8872822.1"/>
    <property type="molecule type" value="Genomic_DNA"/>
</dbReference>
<dbReference type="Proteomes" id="UP001159363">
    <property type="component" value="Chromosome 10"/>
</dbReference>
<name>A0ABQ9GLC1_9NEOP</name>
<evidence type="ECO:0000313" key="2">
    <source>
        <dbReference type="Proteomes" id="UP001159363"/>
    </source>
</evidence>
<proteinExistence type="predicted"/>
<accession>A0ABQ9GLC1</accession>
<comment type="caution">
    <text evidence="1">The sequence shown here is derived from an EMBL/GenBank/DDBJ whole genome shotgun (WGS) entry which is preliminary data.</text>
</comment>
<protein>
    <submittedName>
        <fullName evidence="1">Uncharacterized protein</fullName>
    </submittedName>
</protein>
<gene>
    <name evidence="1" type="ORF">PR048_026438</name>
</gene>
<keyword evidence="2" id="KW-1185">Reference proteome</keyword>
<reference evidence="1 2" key="1">
    <citation type="submission" date="2023-02" db="EMBL/GenBank/DDBJ databases">
        <title>LHISI_Scaffold_Assembly.</title>
        <authorList>
            <person name="Stuart O.P."/>
            <person name="Cleave R."/>
            <person name="Magrath M.J.L."/>
            <person name="Mikheyev A.S."/>
        </authorList>
    </citation>
    <scope>NUCLEOTIDE SEQUENCE [LARGE SCALE GENOMIC DNA]</scope>
    <source>
        <strain evidence="1">Daus_M_001</strain>
        <tissue evidence="1">Leg muscle</tissue>
    </source>
</reference>
<organism evidence="1 2">
    <name type="scientific">Dryococelus australis</name>
    <dbReference type="NCBI Taxonomy" id="614101"/>
    <lineage>
        <taxon>Eukaryota</taxon>
        <taxon>Metazoa</taxon>
        <taxon>Ecdysozoa</taxon>
        <taxon>Arthropoda</taxon>
        <taxon>Hexapoda</taxon>
        <taxon>Insecta</taxon>
        <taxon>Pterygota</taxon>
        <taxon>Neoptera</taxon>
        <taxon>Polyneoptera</taxon>
        <taxon>Phasmatodea</taxon>
        <taxon>Verophasmatodea</taxon>
        <taxon>Anareolatae</taxon>
        <taxon>Phasmatidae</taxon>
        <taxon>Eurycanthinae</taxon>
        <taxon>Dryococelus</taxon>
    </lineage>
</organism>